<evidence type="ECO:0000256" key="2">
    <source>
        <dbReference type="ARBA" id="ARBA00022801"/>
    </source>
</evidence>
<feature type="binding site" evidence="5">
    <location>
        <position position="518"/>
    </location>
    <ligand>
        <name>Zn(2+)</name>
        <dbReference type="ChEBI" id="CHEBI:29105"/>
        <label>1</label>
    </ligand>
</feature>
<dbReference type="Gene3D" id="1.10.1300.10">
    <property type="entry name" value="3'5'-cyclic nucleotide phosphodiesterase, catalytic domain"/>
    <property type="match status" value="1"/>
</dbReference>
<keyword evidence="2 6" id="KW-0378">Hydrolase</keyword>
<dbReference type="PROSITE" id="PS00126">
    <property type="entry name" value="PDEASE_I_1"/>
    <property type="match status" value="1"/>
</dbReference>
<name>A0A7S2H814_9DINO</name>
<keyword evidence="8" id="KW-0732">Signal</keyword>
<feature type="binding site" evidence="4">
    <location>
        <position position="696"/>
    </location>
    <ligand>
        <name>AMP</name>
        <dbReference type="ChEBI" id="CHEBI:456215"/>
    </ligand>
</feature>
<feature type="transmembrane region" description="Helical" evidence="7">
    <location>
        <begin position="20"/>
        <end position="42"/>
    </location>
</feature>
<feature type="transmembrane region" description="Helical" evidence="7">
    <location>
        <begin position="256"/>
        <end position="277"/>
    </location>
</feature>
<keyword evidence="7" id="KW-0812">Transmembrane</keyword>
<feature type="signal peptide" evidence="8">
    <location>
        <begin position="1"/>
        <end position="16"/>
    </location>
</feature>
<evidence type="ECO:0000256" key="1">
    <source>
        <dbReference type="ARBA" id="ARBA00022723"/>
    </source>
</evidence>
<feature type="domain" description="PDEase" evidence="9">
    <location>
        <begin position="398"/>
        <end position="739"/>
    </location>
</feature>
<feature type="binding site" evidence="5">
    <location>
        <position position="481"/>
    </location>
    <ligand>
        <name>Zn(2+)</name>
        <dbReference type="ChEBI" id="CHEBI:29105"/>
        <label>1</label>
    </ligand>
</feature>
<protein>
    <recommendedName>
        <fullName evidence="6">Phosphodiesterase</fullName>
        <ecNumber evidence="6">3.1.4.-</ecNumber>
    </recommendedName>
</protein>
<dbReference type="Pfam" id="PF00233">
    <property type="entry name" value="PDEase_I"/>
    <property type="match status" value="1"/>
</dbReference>
<organism evidence="10">
    <name type="scientific">Zooxanthella nutricula</name>
    <dbReference type="NCBI Taxonomy" id="1333877"/>
    <lineage>
        <taxon>Eukaryota</taxon>
        <taxon>Sar</taxon>
        <taxon>Alveolata</taxon>
        <taxon>Dinophyceae</taxon>
        <taxon>Peridiniales</taxon>
        <taxon>Peridiniales incertae sedis</taxon>
        <taxon>Zooxanthella</taxon>
    </lineage>
</organism>
<accession>A0A7S2H814</accession>
<keyword evidence="7" id="KW-1133">Transmembrane helix</keyword>
<keyword evidence="7" id="KW-0472">Membrane</keyword>
<keyword evidence="1 5" id="KW-0479">Metal-binding</keyword>
<dbReference type="InterPro" id="IPR002073">
    <property type="entry name" value="PDEase_catalytic_dom"/>
</dbReference>
<evidence type="ECO:0000256" key="4">
    <source>
        <dbReference type="PIRSR" id="PIRSR623088-2"/>
    </source>
</evidence>
<evidence type="ECO:0000256" key="6">
    <source>
        <dbReference type="RuleBase" id="RU363067"/>
    </source>
</evidence>
<dbReference type="PANTHER" id="PTHR11347">
    <property type="entry name" value="CYCLIC NUCLEOTIDE PHOSPHODIESTERASE"/>
    <property type="match status" value="1"/>
</dbReference>
<feature type="binding site" evidence="5">
    <location>
        <position position="645"/>
    </location>
    <ligand>
        <name>Zn(2+)</name>
        <dbReference type="ChEBI" id="CHEBI:29105"/>
        <label>1</label>
    </ligand>
</feature>
<evidence type="ECO:0000256" key="8">
    <source>
        <dbReference type="SAM" id="SignalP"/>
    </source>
</evidence>
<dbReference type="PROSITE" id="PS51845">
    <property type="entry name" value="PDEASE_I_2"/>
    <property type="match status" value="1"/>
</dbReference>
<dbReference type="InterPro" id="IPR023088">
    <property type="entry name" value="PDEase"/>
</dbReference>
<dbReference type="SUPFAM" id="SSF109604">
    <property type="entry name" value="HD-domain/PDEase-like"/>
    <property type="match status" value="1"/>
</dbReference>
<dbReference type="SMART" id="SM00471">
    <property type="entry name" value="HDc"/>
    <property type="match status" value="1"/>
</dbReference>
<dbReference type="InterPro" id="IPR036971">
    <property type="entry name" value="PDEase_catalytic_dom_sf"/>
</dbReference>
<dbReference type="InterPro" id="IPR023174">
    <property type="entry name" value="PDEase_CS"/>
</dbReference>
<reference evidence="10" key="1">
    <citation type="submission" date="2021-01" db="EMBL/GenBank/DDBJ databases">
        <authorList>
            <person name="Corre E."/>
            <person name="Pelletier E."/>
            <person name="Niang G."/>
            <person name="Scheremetjew M."/>
            <person name="Finn R."/>
            <person name="Kale V."/>
            <person name="Holt S."/>
            <person name="Cochrane G."/>
            <person name="Meng A."/>
            <person name="Brown T."/>
            <person name="Cohen L."/>
        </authorList>
    </citation>
    <scope>NUCLEOTIDE SEQUENCE</scope>
    <source>
        <strain evidence="10">RCC3387</strain>
    </source>
</reference>
<evidence type="ECO:0000313" key="10">
    <source>
        <dbReference type="EMBL" id="CAD9483126.1"/>
    </source>
</evidence>
<dbReference type="AlphaFoldDB" id="A0A7S2H814"/>
<proteinExistence type="inferred from homology"/>
<dbReference type="GO" id="GO:0007165">
    <property type="term" value="P:signal transduction"/>
    <property type="evidence" value="ECO:0007669"/>
    <property type="project" value="InterPro"/>
</dbReference>
<dbReference type="GO" id="GO:0004114">
    <property type="term" value="F:3',5'-cyclic-nucleotide phosphodiesterase activity"/>
    <property type="evidence" value="ECO:0007669"/>
    <property type="project" value="InterPro"/>
</dbReference>
<feature type="binding site" evidence="4">
    <location>
        <position position="645"/>
    </location>
    <ligand>
        <name>AMP</name>
        <dbReference type="ChEBI" id="CHEBI:456215"/>
    </ligand>
</feature>
<dbReference type="CDD" id="cd00077">
    <property type="entry name" value="HDc"/>
    <property type="match status" value="1"/>
</dbReference>
<dbReference type="EMBL" id="HBGW01001175">
    <property type="protein sequence ID" value="CAD9483126.1"/>
    <property type="molecule type" value="Transcribed_RNA"/>
</dbReference>
<evidence type="ECO:0000256" key="5">
    <source>
        <dbReference type="PIRSR" id="PIRSR623088-3"/>
    </source>
</evidence>
<feature type="active site" description="Proton donor" evidence="3">
    <location>
        <position position="477"/>
    </location>
</feature>
<feature type="chain" id="PRO_5030682426" description="Phosphodiesterase" evidence="8">
    <location>
        <begin position="17"/>
        <end position="790"/>
    </location>
</feature>
<comment type="cofactor">
    <cofactor evidence="6">
        <name>a divalent metal cation</name>
        <dbReference type="ChEBI" id="CHEBI:60240"/>
    </cofactor>
    <text evidence="6">Binds 2 divalent metal cations per subunit. Site 1 may preferentially bind zinc ions, while site 2 has a preference for magnesium and/or manganese ions.</text>
</comment>
<feature type="binding site" evidence="4">
    <location>
        <position position="518"/>
    </location>
    <ligand>
        <name>AMP</name>
        <dbReference type="ChEBI" id="CHEBI:456215"/>
    </ligand>
</feature>
<feature type="binding site" evidence="4">
    <location>
        <begin position="477"/>
        <end position="481"/>
    </location>
    <ligand>
        <name>AMP</name>
        <dbReference type="ChEBI" id="CHEBI:456215"/>
    </ligand>
</feature>
<comment type="similarity">
    <text evidence="6">Belongs to the cyclic nucleotide phosphodiesterase family.</text>
</comment>
<dbReference type="EC" id="3.1.4.-" evidence="6"/>
<feature type="binding site" evidence="5">
    <location>
        <position position="517"/>
    </location>
    <ligand>
        <name>Zn(2+)</name>
        <dbReference type="ChEBI" id="CHEBI:29105"/>
        <label>1</label>
    </ligand>
</feature>
<feature type="binding site" evidence="5">
    <location>
        <position position="518"/>
    </location>
    <ligand>
        <name>Zn(2+)</name>
        <dbReference type="ChEBI" id="CHEBI:29105"/>
        <label>2</label>
    </ligand>
</feature>
<evidence type="ECO:0000256" key="3">
    <source>
        <dbReference type="PIRSR" id="PIRSR623088-1"/>
    </source>
</evidence>
<dbReference type="InterPro" id="IPR003607">
    <property type="entry name" value="HD/PDEase_dom"/>
</dbReference>
<evidence type="ECO:0000259" key="9">
    <source>
        <dbReference type="PROSITE" id="PS51845"/>
    </source>
</evidence>
<evidence type="ECO:0000256" key="7">
    <source>
        <dbReference type="SAM" id="Phobius"/>
    </source>
</evidence>
<gene>
    <name evidence="10" type="ORF">BRAN1462_LOCUS781</name>
</gene>
<sequence length="790" mass="88212">MLLFAIELILLSAVDASYPLSFFFFMDCIGTLSMLADISFLLGVPAEEEQRHAAGETDMTLLRATRTAKIGARAGRLSRLVKLMRFLPGIGGPGGPEGEDEKLKQISNQLTNVLSKRVACLTILLVIVMPLFTLGAYPEGDFSKEVWTESLWRRVQRIRDLQASNGCTTGCVQAVDEFWQAVDRFASFYAGREYGPYSICVAGDPAQQGGLVGCRDLSDRSHFAEPERRSFRMHIATNDLAATFDYSAPTRSEADMSLVLISLVIVLMCGACMLLNYSASELAVRPLERMMTSIKKSAKAIFSTVSAMAPSEDAEDFGEDMDGEVALLERVVRKIATLAEISSKKNPFDAATMTGMKTEELGVLALTALSNASRAEIQAPLVDAGSGMDLTEKQQNRTEISVTMQWQLEEIGLVYEVLNSWDFNVLDLNDKKQEQVVAWLMMNNPGSCHYTENNVDISKLRAFVAILRGGYIANPYHNFAHAVDVTHTVFRYMVLLQAESVLSMLDQFSLLVAAASHDIGHIGLNNSFLTEVQHELAIRYNDRSPLENMHCCKLFEILSQQPVNVFSNVPADQYRDVRKTIIDVILHTDITQHPGMVQELELLYEMNSKVFEASSNDMLGEAEVEVLSTTENKKLILKALLHGADISNPTKPWNISQDWATMVLDEYANQGDQEKSRGIPVQALNDRDKVNRPTSQIGFIEFIVGPWVVAKVKVFPALSQINLMLCENLSFWQRMWVEESNPNDAEREKVKERITKITNLLRSSNRWTQQAMPGLVEPKSARRRRSFSLG</sequence>
<dbReference type="GO" id="GO:0046872">
    <property type="term" value="F:metal ion binding"/>
    <property type="evidence" value="ECO:0007669"/>
    <property type="project" value="UniProtKB-KW"/>
</dbReference>
<dbReference type="PRINTS" id="PR00387">
    <property type="entry name" value="PDIESTERASE1"/>
</dbReference>